<proteinExistence type="predicted"/>
<dbReference type="KEGG" id="csg:Cylst_0974"/>
<dbReference type="OrthoDB" id="512299at2"/>
<evidence type="ECO:0000313" key="4">
    <source>
        <dbReference type="Proteomes" id="UP000010475"/>
    </source>
</evidence>
<keyword evidence="2" id="KW-1133">Transmembrane helix</keyword>
<dbReference type="HOGENOM" id="CLU_114086_0_0_3"/>
<gene>
    <name evidence="3" type="ORF">Cylst_0974</name>
</gene>
<dbReference type="eggNOG" id="ENOG50331QM">
    <property type="taxonomic scope" value="Bacteria"/>
</dbReference>
<feature type="transmembrane region" description="Helical" evidence="2">
    <location>
        <begin position="37"/>
        <end position="59"/>
    </location>
</feature>
<dbReference type="AlphaFoldDB" id="K9WSV3"/>
<reference evidence="3 4" key="1">
    <citation type="submission" date="2012-06" db="EMBL/GenBank/DDBJ databases">
        <title>Finished chromosome of genome of Cylindrospermum stagnale PCC 7417.</title>
        <authorList>
            <consortium name="US DOE Joint Genome Institute"/>
            <person name="Gugger M."/>
            <person name="Coursin T."/>
            <person name="Rippka R."/>
            <person name="Tandeau De Marsac N."/>
            <person name="Huntemann M."/>
            <person name="Wei C.-L."/>
            <person name="Han J."/>
            <person name="Detter J.C."/>
            <person name="Han C."/>
            <person name="Tapia R."/>
            <person name="Chen A."/>
            <person name="Kyrpides N."/>
            <person name="Mavromatis K."/>
            <person name="Markowitz V."/>
            <person name="Szeto E."/>
            <person name="Ivanova N."/>
            <person name="Pagani I."/>
            <person name="Pati A."/>
            <person name="Goodwin L."/>
            <person name="Nordberg H.P."/>
            <person name="Cantor M.N."/>
            <person name="Hua S.X."/>
            <person name="Woyke T."/>
            <person name="Kerfeld C.A."/>
        </authorList>
    </citation>
    <scope>NUCLEOTIDE SEQUENCE [LARGE SCALE GENOMIC DNA]</scope>
    <source>
        <strain evidence="3 4">PCC 7417</strain>
    </source>
</reference>
<dbReference type="RefSeq" id="WP_015206554.1">
    <property type="nucleotide sequence ID" value="NC_019757.1"/>
</dbReference>
<keyword evidence="4" id="KW-1185">Reference proteome</keyword>
<organism evidence="3 4">
    <name type="scientific">Cylindrospermum stagnale PCC 7417</name>
    <dbReference type="NCBI Taxonomy" id="56107"/>
    <lineage>
        <taxon>Bacteria</taxon>
        <taxon>Bacillati</taxon>
        <taxon>Cyanobacteriota</taxon>
        <taxon>Cyanophyceae</taxon>
        <taxon>Nostocales</taxon>
        <taxon>Nostocaceae</taxon>
        <taxon>Cylindrospermum</taxon>
    </lineage>
</organism>
<dbReference type="PATRIC" id="fig|56107.3.peg.1102"/>
<dbReference type="Proteomes" id="UP000010475">
    <property type="component" value="Chromosome"/>
</dbReference>
<sequence>MKNSQSVQHEPSQTTGKTPNLAKNTSLPIEMLVRHPWMLLLGLLAIPVSIAIFAFNNLIQVADVAPAEPEKIQNERIEESIKTSAETGNSIALWMVFAIALSCGTGSWIIWRWATPRPKQSLESSKHLQKVRKHIKHNQQRLVQSRYPRLSPSLSNNLVAFVPPPSLKEVFTTLPQSEHLVTVLPPEESHHLDDSKESLADLLDIRKQSSLSSILRK</sequence>
<feature type="transmembrane region" description="Helical" evidence="2">
    <location>
        <begin position="91"/>
        <end position="111"/>
    </location>
</feature>
<accession>K9WSV3</accession>
<protein>
    <submittedName>
        <fullName evidence="3">Uncharacterized protein</fullName>
    </submittedName>
</protein>
<dbReference type="EMBL" id="CP003642">
    <property type="protein sequence ID" value="AFZ23298.1"/>
    <property type="molecule type" value="Genomic_DNA"/>
</dbReference>
<evidence type="ECO:0000313" key="3">
    <source>
        <dbReference type="EMBL" id="AFZ23298.1"/>
    </source>
</evidence>
<keyword evidence="2" id="KW-0472">Membrane</keyword>
<name>K9WSV3_9NOST</name>
<feature type="region of interest" description="Disordered" evidence="1">
    <location>
        <begin position="1"/>
        <end position="22"/>
    </location>
</feature>
<evidence type="ECO:0000256" key="1">
    <source>
        <dbReference type="SAM" id="MobiDB-lite"/>
    </source>
</evidence>
<keyword evidence="2" id="KW-0812">Transmembrane</keyword>
<evidence type="ECO:0000256" key="2">
    <source>
        <dbReference type="SAM" id="Phobius"/>
    </source>
</evidence>